<dbReference type="SUPFAM" id="SSF53955">
    <property type="entry name" value="Lysozyme-like"/>
    <property type="match status" value="1"/>
</dbReference>
<dbReference type="InterPro" id="IPR047194">
    <property type="entry name" value="CwlT-like_lysozyme"/>
</dbReference>
<gene>
    <name evidence="3" type="ORF">ACFO5I_04230</name>
</gene>
<dbReference type="Proteomes" id="UP001595969">
    <property type="component" value="Unassembled WGS sequence"/>
</dbReference>
<organism evidence="3 4">
    <name type="scientific">Enterococcus lemanii</name>
    <dbReference type="NCBI Taxonomy" id="1159752"/>
    <lineage>
        <taxon>Bacteria</taxon>
        <taxon>Bacillati</taxon>
        <taxon>Bacillota</taxon>
        <taxon>Bacilli</taxon>
        <taxon>Lactobacillales</taxon>
        <taxon>Enterococcaceae</taxon>
        <taxon>Enterococcus</taxon>
    </lineage>
</organism>
<proteinExistence type="predicted"/>
<keyword evidence="4" id="KW-1185">Reference proteome</keyword>
<evidence type="ECO:0000313" key="3">
    <source>
        <dbReference type="EMBL" id="MFC4718935.1"/>
    </source>
</evidence>
<dbReference type="Pfam" id="PF13702">
    <property type="entry name" value="Lysozyme_like"/>
    <property type="match status" value="1"/>
</dbReference>
<dbReference type="RefSeq" id="WP_204654212.1">
    <property type="nucleotide sequence ID" value="NZ_JAFBFD010000022.1"/>
</dbReference>
<protein>
    <submittedName>
        <fullName evidence="3">Lysozyme family protein</fullName>
    </submittedName>
</protein>
<comment type="subcellular location">
    <subcellularLocation>
        <location evidence="1">Cell surface</location>
    </subcellularLocation>
</comment>
<name>A0ABV9MUD1_9ENTE</name>
<accession>A0ABV9MUD1</accession>
<feature type="domain" description="CwlT-like lysozyme" evidence="2">
    <location>
        <begin position="39"/>
        <end position="200"/>
    </location>
</feature>
<evidence type="ECO:0000313" key="4">
    <source>
        <dbReference type="Proteomes" id="UP001595969"/>
    </source>
</evidence>
<sequence>MRKRRKKRRFLKKSLQFFLLLFLILGSYLFYKNYRIYRQVTQLEQEVRQATQTYGLTAYHDLVLAIIYTETKGQGSDPMQSSESAFGEVGFIQGTQESINQGVAYLAESLALAEEEKVDLATAIQAYNFGLDYIYYIANRGGKNDIPLAEEYSRDVLAPFLGNTTQAQYRYIKIPSLIYNGGYLYHNGGNLFYADIVAWNQLKVKFFQFFLQ</sequence>
<dbReference type="Gene3D" id="1.10.530.10">
    <property type="match status" value="1"/>
</dbReference>
<reference evidence="4" key="1">
    <citation type="journal article" date="2019" name="Int. J. Syst. Evol. Microbiol.">
        <title>The Global Catalogue of Microorganisms (GCM) 10K type strain sequencing project: providing services to taxonomists for standard genome sequencing and annotation.</title>
        <authorList>
            <consortium name="The Broad Institute Genomics Platform"/>
            <consortium name="The Broad Institute Genome Sequencing Center for Infectious Disease"/>
            <person name="Wu L."/>
            <person name="Ma J."/>
        </authorList>
    </citation>
    <scope>NUCLEOTIDE SEQUENCE [LARGE SCALE GENOMIC DNA]</scope>
    <source>
        <strain evidence="4">CGMCC 1.19032</strain>
    </source>
</reference>
<evidence type="ECO:0000256" key="1">
    <source>
        <dbReference type="ARBA" id="ARBA00004241"/>
    </source>
</evidence>
<evidence type="ECO:0000259" key="2">
    <source>
        <dbReference type="Pfam" id="PF13702"/>
    </source>
</evidence>
<dbReference type="InterPro" id="IPR023346">
    <property type="entry name" value="Lysozyme-like_dom_sf"/>
</dbReference>
<comment type="caution">
    <text evidence="3">The sequence shown here is derived from an EMBL/GenBank/DDBJ whole genome shotgun (WGS) entry which is preliminary data.</text>
</comment>
<dbReference type="CDD" id="cd16891">
    <property type="entry name" value="CwlT-like"/>
    <property type="match status" value="1"/>
</dbReference>
<dbReference type="EMBL" id="JBHSGS010000022">
    <property type="protein sequence ID" value="MFC4718935.1"/>
    <property type="molecule type" value="Genomic_DNA"/>
</dbReference>